<evidence type="ECO:0000256" key="2">
    <source>
        <dbReference type="SAM" id="Phobius"/>
    </source>
</evidence>
<dbReference type="InterPro" id="IPR057228">
    <property type="entry name" value="DUF7906"/>
</dbReference>
<feature type="region of interest" description="Disordered" evidence="1">
    <location>
        <begin position="880"/>
        <end position="924"/>
    </location>
</feature>
<keyword evidence="6" id="KW-1185">Reference proteome</keyword>
<dbReference type="EMBL" id="BEGY01000010">
    <property type="protein sequence ID" value="GAX75074.1"/>
    <property type="molecule type" value="Genomic_DNA"/>
</dbReference>
<proteinExistence type="predicted"/>
<name>A0A250WW59_9CHLO</name>
<dbReference type="OrthoDB" id="18451at2759"/>
<evidence type="ECO:0000259" key="4">
    <source>
        <dbReference type="Pfam" id="PF25483"/>
    </source>
</evidence>
<organism evidence="5 6">
    <name type="scientific">Chlamydomonas eustigma</name>
    <dbReference type="NCBI Taxonomy" id="1157962"/>
    <lineage>
        <taxon>Eukaryota</taxon>
        <taxon>Viridiplantae</taxon>
        <taxon>Chlorophyta</taxon>
        <taxon>core chlorophytes</taxon>
        <taxon>Chlorophyceae</taxon>
        <taxon>CS clade</taxon>
        <taxon>Chlamydomonadales</taxon>
        <taxon>Chlamydomonadaceae</taxon>
        <taxon>Chlamydomonas</taxon>
    </lineage>
</organism>
<comment type="caution">
    <text evidence="5">The sequence shown here is derived from an EMBL/GenBank/DDBJ whole genome shotgun (WGS) entry which is preliminary data.</text>
</comment>
<dbReference type="Pfam" id="PF25483">
    <property type="entry name" value="DUF7906"/>
    <property type="match status" value="1"/>
</dbReference>
<protein>
    <recommendedName>
        <fullName evidence="4">DUF7906 domain-containing protein</fullName>
    </recommendedName>
</protein>
<evidence type="ECO:0000313" key="6">
    <source>
        <dbReference type="Proteomes" id="UP000232323"/>
    </source>
</evidence>
<evidence type="ECO:0000313" key="5">
    <source>
        <dbReference type="EMBL" id="GAX75074.1"/>
    </source>
</evidence>
<dbReference type="PANTHER" id="PTHR31515:SF0">
    <property type="entry name" value="TRANSMEMBRANE PROTEIN"/>
    <property type="match status" value="1"/>
</dbReference>
<reference evidence="5 6" key="1">
    <citation type="submission" date="2017-08" db="EMBL/GenBank/DDBJ databases">
        <title>Acidophilic green algal genome provides insights into adaptation to an acidic environment.</title>
        <authorList>
            <person name="Hirooka S."/>
            <person name="Hirose Y."/>
            <person name="Kanesaki Y."/>
            <person name="Higuchi S."/>
            <person name="Fujiwara T."/>
            <person name="Onuma R."/>
            <person name="Era A."/>
            <person name="Ohbayashi R."/>
            <person name="Uzuka A."/>
            <person name="Nozaki H."/>
            <person name="Yoshikawa H."/>
            <person name="Miyagishima S.Y."/>
        </authorList>
    </citation>
    <scope>NUCLEOTIDE SEQUENCE [LARGE SCALE GENOMIC DNA]</scope>
    <source>
        <strain evidence="5 6">NIES-2499</strain>
    </source>
</reference>
<evidence type="ECO:0000256" key="3">
    <source>
        <dbReference type="SAM" id="SignalP"/>
    </source>
</evidence>
<feature type="chain" id="PRO_5012038370" description="DUF7906 domain-containing protein" evidence="3">
    <location>
        <begin position="25"/>
        <end position="959"/>
    </location>
</feature>
<feature type="transmembrane region" description="Helical" evidence="2">
    <location>
        <begin position="834"/>
        <end position="856"/>
    </location>
</feature>
<feature type="domain" description="DUF7906" evidence="4">
    <location>
        <begin position="81"/>
        <end position="384"/>
    </location>
</feature>
<dbReference type="AlphaFoldDB" id="A0A250WW59"/>
<dbReference type="PANTHER" id="PTHR31515">
    <property type="entry name" value="TRANSMEMBRANE PROTEIN-RELATED"/>
    <property type="match status" value="1"/>
</dbReference>
<accession>A0A250WW59</accession>
<sequence length="959" mass="106115">MGHLLLTSCFLFVCFSSLVFSALGEPENTTRPSPKLAHKKSKLTRSDGRRWDRMAEIVKTEIKSQTQKFLKDRDQTLSLILEVDILMLGFEGDGAFSYSFDNSEFENVMHSMTTEQKICPTVWETGEPSAVCFEINYVLLTPPEDALDNVERVIKANMVPRGNKTRDYVGVNHLEHKREEPVYEVDASGSVESTLYDILVQAYQMDNIPLPLGAQASKDLAIRRLSVIIINPHKIRMNPHLNPTEVLKLQQEHLDVANEWKQGTIHEQKLLDHEGDYSYRYSYMGRGASATWVSSHNFVVIDISAGPVTFGPLATPGGQLEPPAIPRLLPMLMRMTKDLEHAGHGVTSTLRFHMLAQAEEGQHAIFMGQLATVVAGATKYLFAPDLRFKRLEHARQVLVPIMVLHDEGAVDPLSSDTPLYRQVNLVQIQRSMDELMDHSQEIFVESTSSRYLTDFPAIAAAIHKSKVSRSDAVVMKEPDLGLHMTEHVHLDSEILLKELLMAIPDLSGGSLYVEDDEEVEAKMKGGISQYARHDGTRVLPVFVLALKCAPDQMMLDNKQMVAANHDAVVVLQLVKDEDDASTDDSGRILSGHAVDGEKLLIDSAGGVTTNVIAGLIMGLAGVVPPYERHDGHEGTVIQDWRWSMGALPWGPHSHFSELSGIVKAVAKRNFFISHVELAVHAVHARLERLDSLIASTMANPLAYLFDESIETNRMDLHIHHNEDRDNNIALHKDILLNPKKYFLDHLASQSLFPTTTNSTIEALETKLREVELKLEILSWALYSQSWEEAEQALQALMATVDAFTELADADLEVAEDASECCKLHHDTSIRVRTMVLLVLAALAMPFVFLFTIVMCCTEAEPPRGRAGSYYNVGTGRSKAPGTYDPYRPSGSVNSSSSMSSYGAQPRSPPGSGMSNSKQTRAGGRGGGGLFGWLMGGGKRDKVALPVWDKGRKSGSRVGV</sequence>
<keyword evidence="2" id="KW-0472">Membrane</keyword>
<feature type="signal peptide" evidence="3">
    <location>
        <begin position="1"/>
        <end position="24"/>
    </location>
</feature>
<feature type="region of interest" description="Disordered" evidence="1">
    <location>
        <begin position="26"/>
        <end position="47"/>
    </location>
</feature>
<feature type="compositionally biased region" description="Low complexity" evidence="1">
    <location>
        <begin position="889"/>
        <end position="900"/>
    </location>
</feature>
<gene>
    <name evidence="5" type="ORF">CEUSTIGMA_g2518.t1</name>
</gene>
<keyword evidence="2" id="KW-0812">Transmembrane</keyword>
<keyword evidence="2" id="KW-1133">Transmembrane helix</keyword>
<dbReference type="Proteomes" id="UP000232323">
    <property type="component" value="Unassembled WGS sequence"/>
</dbReference>
<keyword evidence="3" id="KW-0732">Signal</keyword>
<evidence type="ECO:0000256" key="1">
    <source>
        <dbReference type="SAM" id="MobiDB-lite"/>
    </source>
</evidence>